<gene>
    <name evidence="4" type="ORF">GXM_07581</name>
</gene>
<dbReference type="Gene3D" id="2.60.20.10">
    <property type="entry name" value="Crystallins"/>
    <property type="match status" value="1"/>
</dbReference>
<dbReference type="InterPro" id="IPR011024">
    <property type="entry name" value="G_crystallin-like"/>
</dbReference>
<feature type="domain" description="Beta/gamma crystallin 'Greek key'" evidence="3">
    <location>
        <begin position="34"/>
        <end position="109"/>
    </location>
</feature>
<evidence type="ECO:0000259" key="3">
    <source>
        <dbReference type="Pfam" id="PF00030"/>
    </source>
</evidence>
<sequence>MSHINNQTKNLYSIEFVQDLDEEASAAISGGLLFLFDKPNPQGDQVVLTGPDPNLDSFNNKASSYRITSNRNWYAYTGKNYTGTRYLLKAGTTGKFTGKANNNIESARPAY</sequence>
<proteinExistence type="inferred from homology"/>
<organism evidence="4 5">
    <name type="scientific">Nostoc sphaeroides CCNUC1</name>
    <dbReference type="NCBI Taxonomy" id="2653204"/>
    <lineage>
        <taxon>Bacteria</taxon>
        <taxon>Bacillati</taxon>
        <taxon>Cyanobacteriota</taxon>
        <taxon>Cyanophyceae</taxon>
        <taxon>Nostocales</taxon>
        <taxon>Nostocaceae</taxon>
        <taxon>Nostoc</taxon>
    </lineage>
</organism>
<dbReference type="InterPro" id="IPR001064">
    <property type="entry name" value="Beta/gamma_crystallin"/>
</dbReference>
<keyword evidence="5" id="KW-1185">Reference proteome</keyword>
<keyword evidence="2" id="KW-0677">Repeat</keyword>
<dbReference type="KEGG" id="nsh:GXM_07581"/>
<evidence type="ECO:0000313" key="5">
    <source>
        <dbReference type="Proteomes" id="UP000326678"/>
    </source>
</evidence>
<comment type="similarity">
    <text evidence="1">Belongs to the beta/gamma-crystallin family.</text>
</comment>
<protein>
    <recommendedName>
        <fullName evidence="3">Beta/gamma crystallin 'Greek key' domain-containing protein</fullName>
    </recommendedName>
</protein>
<dbReference type="SUPFAM" id="SSF49695">
    <property type="entry name" value="gamma-Crystallin-like"/>
    <property type="match status" value="1"/>
</dbReference>
<evidence type="ECO:0000256" key="1">
    <source>
        <dbReference type="ARBA" id="ARBA00009646"/>
    </source>
</evidence>
<evidence type="ECO:0000256" key="2">
    <source>
        <dbReference type="ARBA" id="ARBA00022737"/>
    </source>
</evidence>
<reference evidence="4 5" key="1">
    <citation type="submission" date="2019-10" db="EMBL/GenBank/DDBJ databases">
        <title>Genomic and transcriptomic insights into the perfect genentic adaptation of a filamentous nitrogen-fixing cyanobacterium to rice fields.</title>
        <authorList>
            <person name="Chen Z."/>
        </authorList>
    </citation>
    <scope>NUCLEOTIDE SEQUENCE [LARGE SCALE GENOMIC DNA]</scope>
    <source>
        <strain evidence="4">CCNUC1</strain>
    </source>
</reference>
<dbReference type="EMBL" id="CP045227">
    <property type="protein sequence ID" value="QFS50087.1"/>
    <property type="molecule type" value="Genomic_DNA"/>
</dbReference>
<dbReference type="Pfam" id="PF00030">
    <property type="entry name" value="Crystall"/>
    <property type="match status" value="1"/>
</dbReference>
<evidence type="ECO:0000313" key="4">
    <source>
        <dbReference type="EMBL" id="QFS50087.1"/>
    </source>
</evidence>
<dbReference type="RefSeq" id="WP_152591222.1">
    <property type="nucleotide sequence ID" value="NZ_CP045227.1"/>
</dbReference>
<dbReference type="Proteomes" id="UP000326678">
    <property type="component" value="Chromosome Gxm2"/>
</dbReference>
<dbReference type="AlphaFoldDB" id="A0A5P8WBC2"/>
<name>A0A5P8WBC2_9NOSO</name>
<accession>A0A5P8WBC2</accession>